<protein>
    <submittedName>
        <fullName evidence="1">Uncharacterized protein</fullName>
    </submittedName>
</protein>
<sequence>MENLKSLFEIPLFSFSSLPIPLINASFKAVCDNTVRHNLAVG</sequence>
<evidence type="ECO:0000313" key="1">
    <source>
        <dbReference type="EMBL" id="KRX26762.1"/>
    </source>
</evidence>
<organism evidence="1 2">
    <name type="scientific">Trichinella nelsoni</name>
    <dbReference type="NCBI Taxonomy" id="6336"/>
    <lineage>
        <taxon>Eukaryota</taxon>
        <taxon>Metazoa</taxon>
        <taxon>Ecdysozoa</taxon>
        <taxon>Nematoda</taxon>
        <taxon>Enoplea</taxon>
        <taxon>Dorylaimia</taxon>
        <taxon>Trichinellida</taxon>
        <taxon>Trichinellidae</taxon>
        <taxon>Trichinella</taxon>
    </lineage>
</organism>
<comment type="caution">
    <text evidence="1">The sequence shown here is derived from an EMBL/GenBank/DDBJ whole genome shotgun (WGS) entry which is preliminary data.</text>
</comment>
<accession>A0A0V0SJF7</accession>
<gene>
    <name evidence="1" type="ORF">T07_4260</name>
</gene>
<evidence type="ECO:0000313" key="2">
    <source>
        <dbReference type="Proteomes" id="UP000054630"/>
    </source>
</evidence>
<dbReference type="EMBL" id="JYDL01000006">
    <property type="protein sequence ID" value="KRX26762.1"/>
    <property type="molecule type" value="Genomic_DNA"/>
</dbReference>
<reference evidence="1 2" key="1">
    <citation type="submission" date="2015-01" db="EMBL/GenBank/DDBJ databases">
        <title>Evolution of Trichinella species and genotypes.</title>
        <authorList>
            <person name="Korhonen P.K."/>
            <person name="Edoardo P."/>
            <person name="Giuseppe L.R."/>
            <person name="Gasser R.B."/>
        </authorList>
    </citation>
    <scope>NUCLEOTIDE SEQUENCE [LARGE SCALE GENOMIC DNA]</scope>
    <source>
        <strain evidence="1">ISS37</strain>
    </source>
</reference>
<name>A0A0V0SJF7_9BILA</name>
<dbReference type="AlphaFoldDB" id="A0A0V0SJF7"/>
<dbReference type="Proteomes" id="UP000054630">
    <property type="component" value="Unassembled WGS sequence"/>
</dbReference>
<keyword evidence="2" id="KW-1185">Reference proteome</keyword>
<proteinExistence type="predicted"/>